<evidence type="ECO:0000256" key="1">
    <source>
        <dbReference type="SAM" id="Phobius"/>
    </source>
</evidence>
<proteinExistence type="predicted"/>
<reference evidence="2 3" key="1">
    <citation type="submission" date="2017-05" db="EMBL/GenBank/DDBJ databases">
        <title>Biotechnological potential of actinobacteria isolated from South African environments.</title>
        <authorList>
            <person name="Le Roes-Hill M."/>
            <person name="Prins A."/>
            <person name="Durrell K.A."/>
        </authorList>
    </citation>
    <scope>NUCLEOTIDE SEQUENCE [LARGE SCALE GENOMIC DNA]</scope>
    <source>
        <strain evidence="2 3">HMC13</strain>
    </source>
</reference>
<feature type="transmembrane region" description="Helical" evidence="1">
    <location>
        <begin position="97"/>
        <end position="123"/>
    </location>
</feature>
<gene>
    <name evidence="2" type="ORF">CA983_42160</name>
</gene>
<feature type="transmembrane region" description="Helical" evidence="1">
    <location>
        <begin position="67"/>
        <end position="85"/>
    </location>
</feature>
<keyword evidence="3" id="KW-1185">Reference proteome</keyword>
<sequence>MTVELVMPEQPEPEPDPGRWERLWGSVTGFVSPWKAFGALAAAVTPVPWTGYSAATTWAYTMSEARAMHPALAYAIALGAFGLAVRRLTGRRTLLALWATAVTFFGLVGAFEWFDVVVIITGVGR</sequence>
<organism evidence="2 3">
    <name type="scientific">Streptomyces swartbergensis</name>
    <dbReference type="NCBI Taxonomy" id="487165"/>
    <lineage>
        <taxon>Bacteria</taxon>
        <taxon>Bacillati</taxon>
        <taxon>Actinomycetota</taxon>
        <taxon>Actinomycetes</taxon>
        <taxon>Kitasatosporales</taxon>
        <taxon>Streptomycetaceae</taxon>
        <taxon>Streptomyces</taxon>
    </lineage>
</organism>
<protein>
    <submittedName>
        <fullName evidence="2">Uncharacterized protein</fullName>
    </submittedName>
</protein>
<comment type="caution">
    <text evidence="2">The sequence shown here is derived from an EMBL/GenBank/DDBJ whole genome shotgun (WGS) entry which is preliminary data.</text>
</comment>
<dbReference type="Proteomes" id="UP000195105">
    <property type="component" value="Unassembled WGS sequence"/>
</dbReference>
<keyword evidence="1" id="KW-0812">Transmembrane</keyword>
<dbReference type="AlphaFoldDB" id="A0A243QS40"/>
<keyword evidence="1" id="KW-0472">Membrane</keyword>
<evidence type="ECO:0000313" key="3">
    <source>
        <dbReference type="Proteomes" id="UP000195105"/>
    </source>
</evidence>
<name>A0A243QS40_9ACTN</name>
<accession>A0A243QS40</accession>
<evidence type="ECO:0000313" key="2">
    <source>
        <dbReference type="EMBL" id="OUC84907.1"/>
    </source>
</evidence>
<keyword evidence="1" id="KW-1133">Transmembrane helix</keyword>
<dbReference type="EMBL" id="NGFN01000579">
    <property type="protein sequence ID" value="OUC84907.1"/>
    <property type="molecule type" value="Genomic_DNA"/>
</dbReference>